<keyword evidence="6" id="KW-1185">Reference proteome</keyword>
<dbReference type="Proteomes" id="UP001230188">
    <property type="component" value="Unassembled WGS sequence"/>
</dbReference>
<dbReference type="InterPro" id="IPR046450">
    <property type="entry name" value="PA_dom_sf"/>
</dbReference>
<dbReference type="AlphaFoldDB" id="A0AAD7U7V1"/>
<dbReference type="PANTHER" id="PTHR22702">
    <property type="entry name" value="PROTEASE-ASSOCIATED DOMAIN-CONTAINING PROTEIN"/>
    <property type="match status" value="1"/>
</dbReference>
<keyword evidence="1 3" id="KW-0732">Signal</keyword>
<dbReference type="Gene3D" id="3.50.30.30">
    <property type="match status" value="2"/>
</dbReference>
<evidence type="ECO:0000313" key="6">
    <source>
        <dbReference type="Proteomes" id="UP001230188"/>
    </source>
</evidence>
<evidence type="ECO:0000256" key="2">
    <source>
        <dbReference type="ARBA" id="ARBA00023180"/>
    </source>
</evidence>
<evidence type="ECO:0000256" key="1">
    <source>
        <dbReference type="ARBA" id="ARBA00022729"/>
    </source>
</evidence>
<feature type="domain" description="PA" evidence="4">
    <location>
        <begin position="156"/>
        <end position="240"/>
    </location>
</feature>
<feature type="chain" id="PRO_5042146203" description="PA domain-containing protein" evidence="3">
    <location>
        <begin position="21"/>
        <end position="547"/>
    </location>
</feature>
<organism evidence="5 6">
    <name type="scientific">Chrysophaeum taylorii</name>
    <dbReference type="NCBI Taxonomy" id="2483200"/>
    <lineage>
        <taxon>Eukaryota</taxon>
        <taxon>Sar</taxon>
        <taxon>Stramenopiles</taxon>
        <taxon>Ochrophyta</taxon>
        <taxon>Pelagophyceae</taxon>
        <taxon>Pelagomonadales</taxon>
        <taxon>Pelagomonadaceae</taxon>
        <taxon>Chrysophaeum</taxon>
    </lineage>
</organism>
<evidence type="ECO:0000259" key="4">
    <source>
        <dbReference type="Pfam" id="PF02225"/>
    </source>
</evidence>
<dbReference type="EMBL" id="JAQMWT010000662">
    <property type="protein sequence ID" value="KAJ8598703.1"/>
    <property type="molecule type" value="Genomic_DNA"/>
</dbReference>
<dbReference type="PANTHER" id="PTHR22702:SF1">
    <property type="entry name" value="PROTEASE-ASSOCIATED DOMAIN-CONTAINING PROTEIN 1"/>
    <property type="match status" value="1"/>
</dbReference>
<dbReference type="Pfam" id="PF02225">
    <property type="entry name" value="PA"/>
    <property type="match status" value="2"/>
</dbReference>
<gene>
    <name evidence="5" type="ORF">CTAYLR_010738</name>
</gene>
<sequence length="547" mass="58596">MRRFAAWALIVAKAAIVVVAKKEAIEIDETALPPFEAFIADVGLGEHLPRLQRRGYDRTRQLLKWGRSEVQLLRTELNFSQEVGATLLERLDDLKARATKRQSGAASDELAALREERDALTYGRLVVNRSMASFDYKRAWFGAALPHAHLGLLRAVPTDACRPLAASYEGKIVLADRGGCDFVTKAWHAHAKKARALIVVNKEGQLFERPASGHATDATVAPTPDTLAVAMVDAAAGPALAAVATAPLVNNKNLLETLSRADRRMIRDAARRNLEATDAVDARFVPLRCRAGEPECKPLLPDELELPANVDSGYVFVAQEDDNNSSPVEFVAASWGGVVPTALLPLVRAVPGDLCAPPPNWVCRWLGFFCSVSGAAEFASAAPGAAILAARGNCDFRSKASHAAALGGAALIIAQTNDDEPLLRMGVRTPPLPPAIPAVLIDRCGGAVLMRALDASSSSSAAPRVRLTAANPGFAHQWLELESIGGKWAEDDAAAQLQLQRHEAKNLDSPTRLEWLRRSFANRTGTTCQEGDGGVCAAEGRPQDASF</sequence>
<feature type="domain" description="PA" evidence="4">
    <location>
        <begin position="363"/>
        <end position="444"/>
    </location>
</feature>
<dbReference type="SUPFAM" id="SSF52025">
    <property type="entry name" value="PA domain"/>
    <property type="match status" value="1"/>
</dbReference>
<protein>
    <recommendedName>
        <fullName evidence="4">PA domain-containing protein</fullName>
    </recommendedName>
</protein>
<proteinExistence type="predicted"/>
<name>A0AAD7U7V1_9STRA</name>
<comment type="caution">
    <text evidence="5">The sequence shown here is derived from an EMBL/GenBank/DDBJ whole genome shotgun (WGS) entry which is preliminary data.</text>
</comment>
<reference evidence="5" key="1">
    <citation type="submission" date="2023-01" db="EMBL/GenBank/DDBJ databases">
        <title>Metagenome sequencing of chrysophaentin producing Chrysophaeum taylorii.</title>
        <authorList>
            <person name="Davison J."/>
            <person name="Bewley C."/>
        </authorList>
    </citation>
    <scope>NUCLEOTIDE SEQUENCE</scope>
    <source>
        <strain evidence="5">NIES-1699</strain>
    </source>
</reference>
<dbReference type="InterPro" id="IPR003137">
    <property type="entry name" value="PA_domain"/>
</dbReference>
<evidence type="ECO:0000256" key="3">
    <source>
        <dbReference type="SAM" id="SignalP"/>
    </source>
</evidence>
<keyword evidence="2" id="KW-0325">Glycoprotein</keyword>
<feature type="signal peptide" evidence="3">
    <location>
        <begin position="1"/>
        <end position="20"/>
    </location>
</feature>
<accession>A0AAD7U7V1</accession>
<evidence type="ECO:0000313" key="5">
    <source>
        <dbReference type="EMBL" id="KAJ8598703.1"/>
    </source>
</evidence>